<name>A0A6B3NFZ0_9CYAN</name>
<comment type="caution">
    <text evidence="1">The sequence shown here is derived from an EMBL/GenBank/DDBJ whole genome shotgun (WGS) entry which is preliminary data.</text>
</comment>
<reference evidence="1" key="1">
    <citation type="submission" date="2019-11" db="EMBL/GenBank/DDBJ databases">
        <title>Genomic insights into an expanded diversity of filamentous marine cyanobacteria reveals the extraordinary biosynthetic potential of Moorea and Okeania.</title>
        <authorList>
            <person name="Ferreira Leao T."/>
            <person name="Wang M."/>
            <person name="Moss N."/>
            <person name="Da Silva R."/>
            <person name="Sanders J."/>
            <person name="Nurk S."/>
            <person name="Gurevich A."/>
            <person name="Humphrey G."/>
            <person name="Reher R."/>
            <person name="Zhu Q."/>
            <person name="Belda-Ferre P."/>
            <person name="Glukhov E."/>
            <person name="Rex R."/>
            <person name="Dorrestein P.C."/>
            <person name="Knight R."/>
            <person name="Pevzner P."/>
            <person name="Gerwick W.H."/>
            <person name="Gerwick L."/>
        </authorList>
    </citation>
    <scope>NUCLEOTIDE SEQUENCE</scope>
    <source>
        <strain evidence="1">SIO1C4</strain>
    </source>
</reference>
<accession>A0A6B3NFZ0</accession>
<gene>
    <name evidence="1" type="ORF">F6J89_23940</name>
</gene>
<protein>
    <submittedName>
        <fullName evidence="1">Uncharacterized protein</fullName>
    </submittedName>
</protein>
<dbReference type="EMBL" id="JAAHFQ010000592">
    <property type="protein sequence ID" value="NER30583.1"/>
    <property type="molecule type" value="Genomic_DNA"/>
</dbReference>
<proteinExistence type="predicted"/>
<dbReference type="AlphaFoldDB" id="A0A6B3NFZ0"/>
<sequence>MKSSIFKKVAVGVASAAVSFTVMETKPAAAEGFSFIQGIYAEQTTLLNSFANLDSKLIPLLKEEVLHSLTSREVSYISSLDNEPSIINTEKKIPSNSTENSDWISDLIVQAQEFLDKRVPAFLGDRVHRGDLRVYLVLGLAIVWISSWRANFQGQNSPPKQE</sequence>
<evidence type="ECO:0000313" key="1">
    <source>
        <dbReference type="EMBL" id="NER30583.1"/>
    </source>
</evidence>
<organism evidence="1">
    <name type="scientific">Symploca sp. SIO1C4</name>
    <dbReference type="NCBI Taxonomy" id="2607765"/>
    <lineage>
        <taxon>Bacteria</taxon>
        <taxon>Bacillati</taxon>
        <taxon>Cyanobacteriota</taxon>
        <taxon>Cyanophyceae</taxon>
        <taxon>Coleofasciculales</taxon>
        <taxon>Coleofasciculaceae</taxon>
        <taxon>Symploca</taxon>
    </lineage>
</organism>